<dbReference type="InterPro" id="IPR012341">
    <property type="entry name" value="6hp_glycosidase-like_sf"/>
</dbReference>
<dbReference type="InterPro" id="IPR052369">
    <property type="entry name" value="UG_Glycosaminoglycan_Hydrolase"/>
</dbReference>
<name>A0ABU9HH32_9GAMM</name>
<comment type="similarity">
    <text evidence="2">Belongs to the glycosyl hydrolase 88 family.</text>
</comment>
<keyword evidence="1 4" id="KW-0378">Hydrolase</keyword>
<proteinExistence type="inferred from homology"/>
<gene>
    <name evidence="4" type="ORF">V6255_17390</name>
</gene>
<dbReference type="Proteomes" id="UP001366060">
    <property type="component" value="Unassembled WGS sequence"/>
</dbReference>
<comment type="caution">
    <text evidence="4">The sequence shown here is derived from an EMBL/GenBank/DDBJ whole genome shotgun (WGS) entry which is preliminary data.</text>
</comment>
<dbReference type="GO" id="GO:0016787">
    <property type="term" value="F:hydrolase activity"/>
    <property type="evidence" value="ECO:0007669"/>
    <property type="project" value="UniProtKB-KW"/>
</dbReference>
<dbReference type="PANTHER" id="PTHR36845">
    <property type="entry name" value="HYDROLASE, PUTATIVE (AFU_ORTHOLOGUE AFUA_7G05090)-RELATED"/>
    <property type="match status" value="1"/>
</dbReference>
<sequence>MHQLLTKKIKILLLPFIILSSAALSNTIYADDGIQEQTFDQKVDKAIALSLAHLESSVALIKDPTLFPTYANKELAWNLNTSHKWTAGFYPGSLWQAYKLSGDQRYQTWAKQWTETLADQVNDDGSHDLGFKFMCTFGNALVFSDDIDKESYKQTILAAAATLAKRYQPKIGLISSDWDDKHFENSTPVVSDIMMNLELLLWAAENGGDKKWAEYAKIHALKTYKDFVRENGSSYHIVRYNKDSGAIINKGTLQGDGDETTWSRGHAWMVYGMVVMYRYTQDPTYLNYAKTLSNYFMSRLAADGISMWDLDSNILQPDTSASAIFASALIEMSGYIKETGQRKKFTKQYHVILSALMSKPYFIEDTSKAPIIDRSVHYYTKPSAIDVPASFTDYYFLEALNRYKQRQRQEHIN</sequence>
<organism evidence="4 5">
    <name type="scientific">Psychromonas arctica</name>
    <dbReference type="NCBI Taxonomy" id="168275"/>
    <lineage>
        <taxon>Bacteria</taxon>
        <taxon>Pseudomonadati</taxon>
        <taxon>Pseudomonadota</taxon>
        <taxon>Gammaproteobacteria</taxon>
        <taxon>Alteromonadales</taxon>
        <taxon>Psychromonadaceae</taxon>
        <taxon>Psychromonas</taxon>
    </lineage>
</organism>
<feature type="signal peptide" evidence="3">
    <location>
        <begin position="1"/>
        <end position="30"/>
    </location>
</feature>
<dbReference type="InterPro" id="IPR010905">
    <property type="entry name" value="Glyco_hydro_88"/>
</dbReference>
<evidence type="ECO:0000313" key="4">
    <source>
        <dbReference type="EMBL" id="MEL0660907.1"/>
    </source>
</evidence>
<reference evidence="4 5" key="1">
    <citation type="submission" date="2024-02" db="EMBL/GenBank/DDBJ databases">
        <title>Bacteria isolated from the canopy kelp, Nereocystis luetkeana.</title>
        <authorList>
            <person name="Pfister C.A."/>
            <person name="Younker I.T."/>
            <person name="Light S.H."/>
        </authorList>
    </citation>
    <scope>NUCLEOTIDE SEQUENCE [LARGE SCALE GENOMIC DNA]</scope>
    <source>
        <strain evidence="4 5">TI.2.07</strain>
    </source>
</reference>
<keyword evidence="5" id="KW-1185">Reference proteome</keyword>
<evidence type="ECO:0000256" key="3">
    <source>
        <dbReference type="SAM" id="SignalP"/>
    </source>
</evidence>
<feature type="chain" id="PRO_5046748959" evidence="3">
    <location>
        <begin position="31"/>
        <end position="413"/>
    </location>
</feature>
<protein>
    <submittedName>
        <fullName evidence="4">Glycoside hydrolase family 88 protein</fullName>
    </submittedName>
</protein>
<dbReference type="PANTHER" id="PTHR36845:SF1">
    <property type="entry name" value="HYDROLASE, PUTATIVE (AFU_ORTHOLOGUE AFUA_7G05090)-RELATED"/>
    <property type="match status" value="1"/>
</dbReference>
<dbReference type="RefSeq" id="WP_341629277.1">
    <property type="nucleotide sequence ID" value="NZ_JBAKBA010000066.1"/>
</dbReference>
<dbReference type="SUPFAM" id="SSF48208">
    <property type="entry name" value="Six-hairpin glycosidases"/>
    <property type="match status" value="1"/>
</dbReference>
<dbReference type="InterPro" id="IPR008928">
    <property type="entry name" value="6-hairpin_glycosidase_sf"/>
</dbReference>
<evidence type="ECO:0000256" key="1">
    <source>
        <dbReference type="ARBA" id="ARBA00022801"/>
    </source>
</evidence>
<evidence type="ECO:0000313" key="5">
    <source>
        <dbReference type="Proteomes" id="UP001366060"/>
    </source>
</evidence>
<dbReference type="EMBL" id="JBAKBA010000066">
    <property type="protein sequence ID" value="MEL0660907.1"/>
    <property type="molecule type" value="Genomic_DNA"/>
</dbReference>
<evidence type="ECO:0000256" key="2">
    <source>
        <dbReference type="ARBA" id="ARBA00038358"/>
    </source>
</evidence>
<keyword evidence="3" id="KW-0732">Signal</keyword>
<dbReference type="Pfam" id="PF07470">
    <property type="entry name" value="Glyco_hydro_88"/>
    <property type="match status" value="1"/>
</dbReference>
<dbReference type="Gene3D" id="1.50.10.10">
    <property type="match status" value="1"/>
</dbReference>
<accession>A0ABU9HH32</accession>